<dbReference type="STRING" id="1120976.SAMN03080606_02625"/>
<keyword evidence="12 17" id="KW-0046">Antibiotic resistance</keyword>
<keyword evidence="19" id="KW-1185">Reference proteome</keyword>
<accession>A0A1G5J328</accession>
<feature type="transmembrane region" description="Helical" evidence="17">
    <location>
        <begin position="223"/>
        <end position="243"/>
    </location>
</feature>
<dbReference type="InterPro" id="IPR003824">
    <property type="entry name" value="UppP"/>
</dbReference>
<keyword evidence="11 17" id="KW-0472">Membrane</keyword>
<keyword evidence="9 17" id="KW-0573">Peptidoglycan synthesis</keyword>
<dbReference type="GO" id="GO:0050380">
    <property type="term" value="F:undecaprenyl-diphosphatase activity"/>
    <property type="evidence" value="ECO:0007669"/>
    <property type="project" value="UniProtKB-UniRule"/>
</dbReference>
<dbReference type="GO" id="GO:0009252">
    <property type="term" value="P:peptidoglycan biosynthetic process"/>
    <property type="evidence" value="ECO:0007669"/>
    <property type="project" value="UniProtKB-KW"/>
</dbReference>
<evidence type="ECO:0000256" key="10">
    <source>
        <dbReference type="ARBA" id="ARBA00022989"/>
    </source>
</evidence>
<feature type="transmembrane region" description="Helical" evidence="17">
    <location>
        <begin position="41"/>
        <end position="61"/>
    </location>
</feature>
<keyword evidence="6 17" id="KW-0812">Transmembrane</keyword>
<comment type="subcellular location">
    <subcellularLocation>
        <location evidence="1 17">Cell membrane</location>
        <topology evidence="1 17">Multi-pass membrane protein</topology>
    </subcellularLocation>
</comment>
<dbReference type="PANTHER" id="PTHR30622:SF2">
    <property type="entry name" value="UNDECAPRENYL-DIPHOSPHATASE"/>
    <property type="match status" value="1"/>
</dbReference>
<evidence type="ECO:0000256" key="16">
    <source>
        <dbReference type="ARBA" id="ARBA00047594"/>
    </source>
</evidence>
<proteinExistence type="inferred from homology"/>
<dbReference type="PANTHER" id="PTHR30622">
    <property type="entry name" value="UNDECAPRENYL-DIPHOSPHATASE"/>
    <property type="match status" value="1"/>
</dbReference>
<comment type="function">
    <text evidence="17">Catalyzes the dephosphorylation of undecaprenyl diphosphate (UPP). Confers resistance to bacitracin.</text>
</comment>
<dbReference type="GO" id="GO:0071555">
    <property type="term" value="P:cell wall organization"/>
    <property type="evidence" value="ECO:0007669"/>
    <property type="project" value="UniProtKB-KW"/>
</dbReference>
<evidence type="ECO:0000256" key="12">
    <source>
        <dbReference type="ARBA" id="ARBA00023251"/>
    </source>
</evidence>
<dbReference type="GO" id="GO:0005886">
    <property type="term" value="C:plasma membrane"/>
    <property type="evidence" value="ECO:0007669"/>
    <property type="project" value="UniProtKB-SubCell"/>
</dbReference>
<evidence type="ECO:0000256" key="11">
    <source>
        <dbReference type="ARBA" id="ARBA00023136"/>
    </source>
</evidence>
<evidence type="ECO:0000256" key="1">
    <source>
        <dbReference type="ARBA" id="ARBA00004651"/>
    </source>
</evidence>
<feature type="transmembrane region" description="Helical" evidence="17">
    <location>
        <begin position="93"/>
        <end position="111"/>
    </location>
</feature>
<keyword evidence="10 17" id="KW-1133">Transmembrane helix</keyword>
<keyword evidence="13 17" id="KW-0961">Cell wall biogenesis/degradation</keyword>
<feature type="transmembrane region" description="Helical" evidence="17">
    <location>
        <begin position="117"/>
        <end position="139"/>
    </location>
</feature>
<dbReference type="RefSeq" id="WP_091544187.1">
    <property type="nucleotide sequence ID" value="NZ_FMUS01000017.1"/>
</dbReference>
<sequence length="276" mass="30571">MTIIKAIILGIVQGLTEFLPVSSSGHLAITQQLLKVPEDKIFFLTVMLHVGTLVSVFFIYYKDIFNIIKESLLLIIELFTGKGFKINNQYRRLAIMIIVATTPTGLMGLFLKDVFSGFYTSSLVIGVSLIITGTLLWLAEKYNKGIRNIHQMKWYDAVIVGLFQGFAMTPGISRSGATIVGSLFRGFNKELATKFSFLISIPAILGATILETRDAFSVGLGDMTFGVLVAGILAAFLSGVFAIRTLINFIKKEKLYYFSFYTWTIGCIVVIISIVR</sequence>
<reference evidence="18 19" key="1">
    <citation type="submission" date="2016-10" db="EMBL/GenBank/DDBJ databases">
        <authorList>
            <person name="de Groot N.N."/>
        </authorList>
    </citation>
    <scope>NUCLEOTIDE SEQUENCE [LARGE SCALE GENOMIC DNA]</scope>
    <source>
        <strain evidence="18 19">DSM 18978</strain>
    </source>
</reference>
<feature type="transmembrane region" description="Helical" evidence="17">
    <location>
        <begin position="191"/>
        <end position="211"/>
    </location>
</feature>
<evidence type="ECO:0000256" key="7">
    <source>
        <dbReference type="ARBA" id="ARBA00022801"/>
    </source>
</evidence>
<dbReference type="Pfam" id="PF02673">
    <property type="entry name" value="BacA"/>
    <property type="match status" value="1"/>
</dbReference>
<protein>
    <recommendedName>
        <fullName evidence="4 17">Undecaprenyl-diphosphatase</fullName>
        <ecNumber evidence="3 17">3.6.1.27</ecNumber>
    </recommendedName>
    <alternativeName>
        <fullName evidence="15 17">Bacitracin resistance protein</fullName>
    </alternativeName>
    <alternativeName>
        <fullName evidence="14 17">Undecaprenyl pyrophosphate phosphatase</fullName>
    </alternativeName>
</protein>
<dbReference type="HAMAP" id="MF_01006">
    <property type="entry name" value="Undec_diphosphatase"/>
    <property type="match status" value="1"/>
</dbReference>
<evidence type="ECO:0000256" key="4">
    <source>
        <dbReference type="ARBA" id="ARBA00021581"/>
    </source>
</evidence>
<comment type="similarity">
    <text evidence="2 17">Belongs to the UppP family.</text>
</comment>
<evidence type="ECO:0000256" key="17">
    <source>
        <dbReference type="HAMAP-Rule" id="MF_01006"/>
    </source>
</evidence>
<dbReference type="Proteomes" id="UP000198636">
    <property type="component" value="Unassembled WGS sequence"/>
</dbReference>
<organism evidence="18 19">
    <name type="scientific">Alkaliphilus peptidifermentans DSM 18978</name>
    <dbReference type="NCBI Taxonomy" id="1120976"/>
    <lineage>
        <taxon>Bacteria</taxon>
        <taxon>Bacillati</taxon>
        <taxon>Bacillota</taxon>
        <taxon>Clostridia</taxon>
        <taxon>Peptostreptococcales</taxon>
        <taxon>Natronincolaceae</taxon>
        <taxon>Alkaliphilus</taxon>
    </lineage>
</organism>
<evidence type="ECO:0000313" key="19">
    <source>
        <dbReference type="Proteomes" id="UP000198636"/>
    </source>
</evidence>
<evidence type="ECO:0000256" key="13">
    <source>
        <dbReference type="ARBA" id="ARBA00023316"/>
    </source>
</evidence>
<evidence type="ECO:0000256" key="2">
    <source>
        <dbReference type="ARBA" id="ARBA00010621"/>
    </source>
</evidence>
<keyword evidence="7 17" id="KW-0378">Hydrolase</keyword>
<dbReference type="GO" id="GO:0046677">
    <property type="term" value="P:response to antibiotic"/>
    <property type="evidence" value="ECO:0007669"/>
    <property type="project" value="UniProtKB-UniRule"/>
</dbReference>
<keyword evidence="8 17" id="KW-0133">Cell shape</keyword>
<dbReference type="GO" id="GO:0008360">
    <property type="term" value="P:regulation of cell shape"/>
    <property type="evidence" value="ECO:0007669"/>
    <property type="project" value="UniProtKB-KW"/>
</dbReference>
<comment type="catalytic activity">
    <reaction evidence="16 17">
        <text>di-trans,octa-cis-undecaprenyl diphosphate + H2O = di-trans,octa-cis-undecaprenyl phosphate + phosphate + H(+)</text>
        <dbReference type="Rhea" id="RHEA:28094"/>
        <dbReference type="ChEBI" id="CHEBI:15377"/>
        <dbReference type="ChEBI" id="CHEBI:15378"/>
        <dbReference type="ChEBI" id="CHEBI:43474"/>
        <dbReference type="ChEBI" id="CHEBI:58405"/>
        <dbReference type="ChEBI" id="CHEBI:60392"/>
        <dbReference type="EC" id="3.6.1.27"/>
    </reaction>
</comment>
<comment type="miscellaneous">
    <text evidence="17">Bacitracin is thought to be involved in the inhibition of peptidoglycan synthesis by sequestering undecaprenyl diphosphate, thereby reducing the pool of lipid carrier available.</text>
</comment>
<gene>
    <name evidence="17" type="primary">uppP</name>
    <name evidence="18" type="ORF">SAMN03080606_02625</name>
</gene>
<evidence type="ECO:0000256" key="6">
    <source>
        <dbReference type="ARBA" id="ARBA00022692"/>
    </source>
</evidence>
<feature type="transmembrane region" description="Helical" evidence="17">
    <location>
        <begin position="255"/>
        <end position="275"/>
    </location>
</feature>
<evidence type="ECO:0000313" key="18">
    <source>
        <dbReference type="EMBL" id="SCY82360.1"/>
    </source>
</evidence>
<dbReference type="EMBL" id="FMUS01000017">
    <property type="protein sequence ID" value="SCY82360.1"/>
    <property type="molecule type" value="Genomic_DNA"/>
</dbReference>
<evidence type="ECO:0000256" key="14">
    <source>
        <dbReference type="ARBA" id="ARBA00032707"/>
    </source>
</evidence>
<evidence type="ECO:0000256" key="5">
    <source>
        <dbReference type="ARBA" id="ARBA00022475"/>
    </source>
</evidence>
<evidence type="ECO:0000256" key="3">
    <source>
        <dbReference type="ARBA" id="ARBA00012374"/>
    </source>
</evidence>
<name>A0A1G5J328_9FIRM</name>
<evidence type="ECO:0000256" key="15">
    <source>
        <dbReference type="ARBA" id="ARBA00032932"/>
    </source>
</evidence>
<dbReference type="OrthoDB" id="9808289at2"/>
<dbReference type="EC" id="3.6.1.27" evidence="3 17"/>
<evidence type="ECO:0000256" key="9">
    <source>
        <dbReference type="ARBA" id="ARBA00022984"/>
    </source>
</evidence>
<dbReference type="AlphaFoldDB" id="A0A1G5J328"/>
<keyword evidence="5 17" id="KW-1003">Cell membrane</keyword>
<evidence type="ECO:0000256" key="8">
    <source>
        <dbReference type="ARBA" id="ARBA00022960"/>
    </source>
</evidence>